<organism evidence="1 2">
    <name type="scientific">Rhodoferax ferrireducens</name>
    <dbReference type="NCBI Taxonomy" id="192843"/>
    <lineage>
        <taxon>Bacteria</taxon>
        <taxon>Pseudomonadati</taxon>
        <taxon>Pseudomonadota</taxon>
        <taxon>Betaproteobacteria</taxon>
        <taxon>Burkholderiales</taxon>
        <taxon>Comamonadaceae</taxon>
        <taxon>Rhodoferax</taxon>
    </lineage>
</organism>
<dbReference type="EMBL" id="MTEI01000019">
    <property type="protein sequence ID" value="OQW86281.1"/>
    <property type="molecule type" value="Genomic_DNA"/>
</dbReference>
<gene>
    <name evidence="1" type="ORF">BWK72_18075</name>
</gene>
<name>A0A1W9KQ38_9BURK</name>
<dbReference type="AlphaFoldDB" id="A0A1W9KQ38"/>
<proteinExistence type="predicted"/>
<evidence type="ECO:0000313" key="1">
    <source>
        <dbReference type="EMBL" id="OQW86281.1"/>
    </source>
</evidence>
<sequence>MSELWTKDFASMKTPRADLFWTKQATELRETLACQSATFIASATLEQIEAVAGIEFSKQGENTKRAIIEVMRCSIQ</sequence>
<comment type="caution">
    <text evidence="1">The sequence shown here is derived from an EMBL/GenBank/DDBJ whole genome shotgun (WGS) entry which is preliminary data.</text>
</comment>
<reference evidence="1 2" key="1">
    <citation type="submission" date="2017-01" db="EMBL/GenBank/DDBJ databases">
        <title>Novel large sulfur bacteria in the metagenomes of groundwater-fed chemosynthetic microbial mats in the Lake Huron basin.</title>
        <authorList>
            <person name="Sharrar A.M."/>
            <person name="Flood B.E."/>
            <person name="Bailey J.V."/>
            <person name="Jones D.S."/>
            <person name="Biddanda B."/>
            <person name="Ruberg S.A."/>
            <person name="Marcus D.N."/>
            <person name="Dick G.J."/>
        </authorList>
    </citation>
    <scope>NUCLEOTIDE SEQUENCE [LARGE SCALE GENOMIC DNA]</scope>
    <source>
        <strain evidence="1">A7</strain>
    </source>
</reference>
<evidence type="ECO:0000313" key="2">
    <source>
        <dbReference type="Proteomes" id="UP000192505"/>
    </source>
</evidence>
<dbReference type="Proteomes" id="UP000192505">
    <property type="component" value="Unassembled WGS sequence"/>
</dbReference>
<protein>
    <submittedName>
        <fullName evidence="1">Uncharacterized protein</fullName>
    </submittedName>
</protein>
<accession>A0A1W9KQ38</accession>